<reference evidence="2 3" key="1">
    <citation type="journal article" date="2019" name="Mol. Ecol. Resour.">
        <title>Improving Illumina assemblies with Hi-C and long reads: an example with the North African dromedary.</title>
        <authorList>
            <person name="Elbers J.P."/>
            <person name="Rogers M.F."/>
            <person name="Perelman P.L."/>
            <person name="Proskuryakova A.A."/>
            <person name="Serdyukova N.A."/>
            <person name="Johnson W.E."/>
            <person name="Horin P."/>
            <person name="Corander J."/>
            <person name="Murphy D."/>
            <person name="Burger P.A."/>
        </authorList>
    </citation>
    <scope>NUCLEOTIDE SEQUENCE [LARGE SCALE GENOMIC DNA]</scope>
    <source>
        <strain evidence="2">Drom800</strain>
        <tissue evidence="2">Blood</tissue>
    </source>
</reference>
<feature type="compositionally biased region" description="Low complexity" evidence="1">
    <location>
        <begin position="186"/>
        <end position="199"/>
    </location>
</feature>
<protein>
    <submittedName>
        <fullName evidence="2">Uncharacterized protein</fullName>
    </submittedName>
</protein>
<comment type="caution">
    <text evidence="2">The sequence shown here is derived from an EMBL/GenBank/DDBJ whole genome shotgun (WGS) entry which is preliminary data.</text>
</comment>
<name>A0A5N4E0G6_CAMDR</name>
<organism evidence="2 3">
    <name type="scientific">Camelus dromedarius</name>
    <name type="common">Dromedary</name>
    <name type="synonym">Arabian camel</name>
    <dbReference type="NCBI Taxonomy" id="9838"/>
    <lineage>
        <taxon>Eukaryota</taxon>
        <taxon>Metazoa</taxon>
        <taxon>Chordata</taxon>
        <taxon>Craniata</taxon>
        <taxon>Vertebrata</taxon>
        <taxon>Euteleostomi</taxon>
        <taxon>Mammalia</taxon>
        <taxon>Eutheria</taxon>
        <taxon>Laurasiatheria</taxon>
        <taxon>Artiodactyla</taxon>
        <taxon>Tylopoda</taxon>
        <taxon>Camelidae</taxon>
        <taxon>Camelus</taxon>
    </lineage>
</organism>
<sequence length="199" mass="21257">MKLWGEGPAHLDPSSIRCDLTVYLASLMSSARPALAAPQFAAQKQVSLKTLGAKEEAWLPAKPTLGPPRRDPPPALWASLPHLLRLSLEEEVEFHTGLELSVHFWPVTRRRPLTSHPGPCPASPPQGQMSTAPPPRLAKALYLSSTKAPGSARSRGGAGGGPALGRHILRKMELGCRPGDGSQEIRPSPRSSTNTTPPL</sequence>
<dbReference type="EMBL" id="JWIN03000006">
    <property type="protein sequence ID" value="KAB1276913.1"/>
    <property type="molecule type" value="Genomic_DNA"/>
</dbReference>
<proteinExistence type="predicted"/>
<keyword evidence="3" id="KW-1185">Reference proteome</keyword>
<accession>A0A5N4E0G6</accession>
<gene>
    <name evidence="2" type="ORF">Cadr_000006455</name>
</gene>
<evidence type="ECO:0000313" key="3">
    <source>
        <dbReference type="Proteomes" id="UP000299084"/>
    </source>
</evidence>
<evidence type="ECO:0000256" key="1">
    <source>
        <dbReference type="SAM" id="MobiDB-lite"/>
    </source>
</evidence>
<dbReference type="Proteomes" id="UP000299084">
    <property type="component" value="Unassembled WGS sequence"/>
</dbReference>
<feature type="region of interest" description="Disordered" evidence="1">
    <location>
        <begin position="113"/>
        <end position="199"/>
    </location>
</feature>
<evidence type="ECO:0000313" key="2">
    <source>
        <dbReference type="EMBL" id="KAB1276913.1"/>
    </source>
</evidence>
<dbReference type="AlphaFoldDB" id="A0A5N4E0G6"/>